<dbReference type="GO" id="GO:0001726">
    <property type="term" value="C:ruffle"/>
    <property type="evidence" value="ECO:0007669"/>
    <property type="project" value="UniProtKB-SubCell"/>
</dbReference>
<feature type="compositionally biased region" description="Low complexity" evidence="10">
    <location>
        <begin position="416"/>
        <end position="431"/>
    </location>
</feature>
<comment type="subcellular location">
    <subcellularLocation>
        <location evidence="4">Cell projection</location>
        <location evidence="4">Ruffle</location>
    </subcellularLocation>
    <subcellularLocation>
        <location evidence="3">Cytoplasmic vesicle</location>
        <location evidence="3">Phagosome</location>
    </subcellularLocation>
    <subcellularLocation>
        <location evidence="2">Early endosome membrane</location>
        <topology evidence="2">Peripheral membrane protein</topology>
    </subcellularLocation>
    <subcellularLocation>
        <location evidence="1">Nucleus</location>
    </subcellularLocation>
</comment>
<dbReference type="InterPro" id="IPR011993">
    <property type="entry name" value="PH-like_dom_sf"/>
</dbReference>
<dbReference type="AlphaFoldDB" id="A0AAQ4D8P9"/>
<reference evidence="13 14" key="1">
    <citation type="journal article" date="2023" name="Arcadia Sci">
        <title>De novo assembly of a long-read Amblyomma americanum tick genome.</title>
        <authorList>
            <person name="Chou S."/>
            <person name="Poskanzer K.E."/>
            <person name="Rollins M."/>
            <person name="Thuy-Boun P.S."/>
        </authorList>
    </citation>
    <scope>NUCLEOTIDE SEQUENCE [LARGE SCALE GENOMIC DNA]</scope>
    <source>
        <strain evidence="13">F_SG_1</strain>
        <tissue evidence="13">Salivary glands</tissue>
    </source>
</reference>
<evidence type="ECO:0000256" key="10">
    <source>
        <dbReference type="SAM" id="MobiDB-lite"/>
    </source>
</evidence>
<dbReference type="FunFam" id="2.30.29.30:FF:000736">
    <property type="entry name" value="Dip13 beta, putative"/>
    <property type="match status" value="1"/>
</dbReference>
<dbReference type="SUPFAM" id="SSF103657">
    <property type="entry name" value="BAR/IMD domain-like"/>
    <property type="match status" value="1"/>
</dbReference>
<evidence type="ECO:0000256" key="3">
    <source>
        <dbReference type="ARBA" id="ARBA00004262"/>
    </source>
</evidence>
<evidence type="ECO:0000313" key="13">
    <source>
        <dbReference type="EMBL" id="KAK8758839.1"/>
    </source>
</evidence>
<accession>A0AAQ4D8P9</accession>
<dbReference type="EMBL" id="JARKHS020033651">
    <property type="protein sequence ID" value="KAK8758839.1"/>
    <property type="molecule type" value="Genomic_DNA"/>
</dbReference>
<proteinExistence type="predicted"/>
<dbReference type="InterPro" id="IPR027267">
    <property type="entry name" value="AH/BAR_dom_sf"/>
</dbReference>
<dbReference type="Pfam" id="PF16746">
    <property type="entry name" value="BAR_3"/>
    <property type="match status" value="1"/>
</dbReference>
<keyword evidence="14" id="KW-1185">Reference proteome</keyword>
<dbReference type="PANTHER" id="PTHR46415:SF2">
    <property type="entry name" value="BETA, PUTATIVE-RELATED"/>
    <property type="match status" value="1"/>
</dbReference>
<dbReference type="InterPro" id="IPR001849">
    <property type="entry name" value="PH_domain"/>
</dbReference>
<dbReference type="GO" id="GO:0005634">
    <property type="term" value="C:nucleus"/>
    <property type="evidence" value="ECO:0007669"/>
    <property type="project" value="UniProtKB-SubCell"/>
</dbReference>
<dbReference type="InterPro" id="IPR004148">
    <property type="entry name" value="BAR_dom"/>
</dbReference>
<feature type="region of interest" description="Disordered" evidence="10">
    <location>
        <begin position="675"/>
        <end position="697"/>
    </location>
</feature>
<evidence type="ECO:0000256" key="7">
    <source>
        <dbReference type="ARBA" id="ARBA00023306"/>
    </source>
</evidence>
<evidence type="ECO:0000256" key="9">
    <source>
        <dbReference type="SAM" id="Coils"/>
    </source>
</evidence>
<keyword evidence="9" id="KW-0175">Coiled coil</keyword>
<keyword evidence="7" id="KW-0131">Cell cycle</keyword>
<dbReference type="InterPro" id="IPR006020">
    <property type="entry name" value="PTB/PI_dom"/>
</dbReference>
<feature type="domain" description="PH" evidence="12">
    <location>
        <begin position="279"/>
        <end position="389"/>
    </location>
</feature>
<feature type="domain" description="PID" evidence="11">
    <location>
        <begin position="509"/>
        <end position="632"/>
    </location>
</feature>
<keyword evidence="6" id="KW-0966">Cell projection</keyword>
<dbReference type="CDD" id="cd13158">
    <property type="entry name" value="PTB_APPL"/>
    <property type="match status" value="1"/>
</dbReference>
<dbReference type="Pfam" id="PF00640">
    <property type="entry name" value="PID"/>
    <property type="match status" value="1"/>
</dbReference>
<evidence type="ECO:0000256" key="8">
    <source>
        <dbReference type="ARBA" id="ARBA00023329"/>
    </source>
</evidence>
<evidence type="ECO:0000256" key="2">
    <source>
        <dbReference type="ARBA" id="ARBA00004220"/>
    </source>
</evidence>
<gene>
    <name evidence="13" type="ORF">V5799_003523</name>
</gene>
<dbReference type="GO" id="GO:0045335">
    <property type="term" value="C:phagocytic vesicle"/>
    <property type="evidence" value="ECO:0007669"/>
    <property type="project" value="UniProtKB-SubCell"/>
</dbReference>
<feature type="coiled-coil region" evidence="9">
    <location>
        <begin position="120"/>
        <end position="147"/>
    </location>
</feature>
<comment type="caution">
    <text evidence="13">The sequence shown here is derived from an EMBL/GenBank/DDBJ whole genome shotgun (WGS) entry which is preliminary data.</text>
</comment>
<feature type="region of interest" description="Disordered" evidence="10">
    <location>
        <begin position="460"/>
        <end position="482"/>
    </location>
</feature>
<dbReference type="SMART" id="SM00462">
    <property type="entry name" value="PTB"/>
    <property type="match status" value="1"/>
</dbReference>
<dbReference type="SUPFAM" id="SSF50729">
    <property type="entry name" value="PH domain-like"/>
    <property type="match status" value="2"/>
</dbReference>
<dbReference type="Gene3D" id="1.20.1270.60">
    <property type="entry name" value="Arfaptin homology (AH) domain/BAR domain"/>
    <property type="match status" value="1"/>
</dbReference>
<evidence type="ECO:0000256" key="1">
    <source>
        <dbReference type="ARBA" id="ARBA00004123"/>
    </source>
</evidence>
<evidence type="ECO:0000256" key="6">
    <source>
        <dbReference type="ARBA" id="ARBA00023273"/>
    </source>
</evidence>
<evidence type="ECO:0000259" key="12">
    <source>
        <dbReference type="PROSITE" id="PS50003"/>
    </source>
</evidence>
<keyword evidence="8" id="KW-0968">Cytoplasmic vesicle</keyword>
<dbReference type="InterPro" id="IPR047237">
    <property type="entry name" value="PTB_APPL"/>
</dbReference>
<dbReference type="GO" id="GO:0031901">
    <property type="term" value="C:early endosome membrane"/>
    <property type="evidence" value="ECO:0007669"/>
    <property type="project" value="UniProtKB-SubCell"/>
</dbReference>
<keyword evidence="5" id="KW-0539">Nucleus</keyword>
<dbReference type="InterPro" id="IPR047181">
    <property type="entry name" value="DP13A/B"/>
</dbReference>
<feature type="region of interest" description="Disordered" evidence="10">
    <location>
        <begin position="391"/>
        <end position="447"/>
    </location>
</feature>
<organism evidence="13 14">
    <name type="scientific">Amblyomma americanum</name>
    <name type="common">Lone star tick</name>
    <dbReference type="NCBI Taxonomy" id="6943"/>
    <lineage>
        <taxon>Eukaryota</taxon>
        <taxon>Metazoa</taxon>
        <taxon>Ecdysozoa</taxon>
        <taxon>Arthropoda</taxon>
        <taxon>Chelicerata</taxon>
        <taxon>Arachnida</taxon>
        <taxon>Acari</taxon>
        <taxon>Parasitiformes</taxon>
        <taxon>Ixodida</taxon>
        <taxon>Ixodoidea</taxon>
        <taxon>Ixodidae</taxon>
        <taxon>Amblyomminae</taxon>
        <taxon>Amblyomma</taxon>
    </lineage>
</organism>
<dbReference type="PROSITE" id="PS50003">
    <property type="entry name" value="PH_DOMAIN"/>
    <property type="match status" value="1"/>
</dbReference>
<name>A0AAQ4D8P9_AMBAM</name>
<sequence length="697" mass="77489">MQGPEALHLEDALEDNPQTRSLVNLFEHDAHHLDKYVRVMYEHANRIWNAEKELADATASLAFHMRQYDLQDFPLDTDPDSILRCTLRQLSSSLEEISSWHQMCSAQIGDGMVYPLSRFLESDLRDIFNLEEQYNKATAEREQALGRYCKQSRRKDTDRQRLDLSEELYLANRRFHTVALQFYAQLNALQYRRKMALIEPLLGYVHSMKSLFGIAHETMHTAEQDEFLANIATSLGEVQRELQLQTERASLQAGALARQGEESAAYLAEGTSPPAQTGLSHKSGYLFHRTKIAGMVSRWDRAYFYTLGCHLMHIPRGESVGSAVMEIDRGTVAHALDEDRRNVFQISNGKNVARRGSSIRMTTPQSVVLQALSEPERDEWITTVMNIAAECHPGGRSHSVPKEAPAAKTERTPSLPNATPLGAAPAAAAPPSQDHLAAARPKPPTQQDLKELANTPIQFDMFSPSEDKSSSGQSPKDAPAVRINPFDQCGSSITMESAKDASCSFWEAFTVRFLGSMQVPCDRGDQLVCETMRLILAARMAHNVFKMAESHMVVSQKELRILDPSHQAVRACFPLADVSFWTVHKENNRLLGFITITPGEGPPTYRCYVFEVNTSAEEVCNALAVAANIALKALMGQQHQEKHAQKEDEKQSEELLQKLKLSADENALFPSAAKKVESAAAGDGGSTPQEAADIKTA</sequence>
<evidence type="ECO:0000256" key="4">
    <source>
        <dbReference type="ARBA" id="ARBA00004466"/>
    </source>
</evidence>
<dbReference type="Proteomes" id="UP001321473">
    <property type="component" value="Unassembled WGS sequence"/>
</dbReference>
<dbReference type="Gene3D" id="2.30.29.30">
    <property type="entry name" value="Pleckstrin-homology domain (PH domain)/Phosphotyrosine-binding domain (PTB)"/>
    <property type="match status" value="2"/>
</dbReference>
<evidence type="ECO:0000256" key="5">
    <source>
        <dbReference type="ARBA" id="ARBA00023242"/>
    </source>
</evidence>
<dbReference type="PANTHER" id="PTHR46415">
    <property type="entry name" value="ADAPTOR PROTEIN, PHOSPHOTYROSINE INTERACTION, PH DOMAIN AND LEUCINE ZIPPER-CONTAINING 2"/>
    <property type="match status" value="1"/>
</dbReference>
<dbReference type="GO" id="GO:0023052">
    <property type="term" value="P:signaling"/>
    <property type="evidence" value="ECO:0007669"/>
    <property type="project" value="TreeGrafter"/>
</dbReference>
<dbReference type="PROSITE" id="PS01179">
    <property type="entry name" value="PID"/>
    <property type="match status" value="1"/>
</dbReference>
<protein>
    <submittedName>
        <fullName evidence="13">Uncharacterized protein</fullName>
    </submittedName>
</protein>
<evidence type="ECO:0000313" key="14">
    <source>
        <dbReference type="Proteomes" id="UP001321473"/>
    </source>
</evidence>
<evidence type="ECO:0000259" key="11">
    <source>
        <dbReference type="PROSITE" id="PS01179"/>
    </source>
</evidence>